<dbReference type="PROSITE" id="PS51068">
    <property type="entry name" value="FPG_CAT"/>
    <property type="match status" value="1"/>
</dbReference>
<dbReference type="KEGG" id="bcoh:BC6307_11360"/>
<protein>
    <recommendedName>
        <fullName evidence="6">Formamidopyrimidine-DNA glycosylase</fullName>
        <ecNumber evidence="4">3.2.2.23</ecNumber>
        <ecNumber evidence="5">4.2.99.18</ecNumber>
    </recommendedName>
    <alternativeName>
        <fullName evidence="17">DNA-(apurinic or apyrimidinic site) lyase MutM</fullName>
    </alternativeName>
</protein>
<dbReference type="Pfam" id="PF06827">
    <property type="entry name" value="zf-FPG_IleRS"/>
    <property type="match status" value="1"/>
</dbReference>
<dbReference type="SMART" id="SM01232">
    <property type="entry name" value="H2TH"/>
    <property type="match status" value="1"/>
</dbReference>
<evidence type="ECO:0000313" key="23">
    <source>
        <dbReference type="Proteomes" id="UP000215224"/>
    </source>
</evidence>
<dbReference type="InterPro" id="IPR035937">
    <property type="entry name" value="FPG_N"/>
</dbReference>
<evidence type="ECO:0000256" key="17">
    <source>
        <dbReference type="ARBA" id="ARBA00030638"/>
    </source>
</evidence>
<dbReference type="GO" id="GO:0006284">
    <property type="term" value="P:base-excision repair"/>
    <property type="evidence" value="ECO:0007669"/>
    <property type="project" value="InterPro"/>
</dbReference>
<dbReference type="Pfam" id="PF01149">
    <property type="entry name" value="Fapy_DNA_glyco"/>
    <property type="match status" value="1"/>
</dbReference>
<dbReference type="InterPro" id="IPR015886">
    <property type="entry name" value="H2TH_FPG"/>
</dbReference>
<comment type="cofactor">
    <cofactor evidence="2">
        <name>Zn(2+)</name>
        <dbReference type="ChEBI" id="CHEBI:29105"/>
    </cofactor>
</comment>
<dbReference type="FunFam" id="1.10.8.50:FF:000003">
    <property type="entry name" value="Formamidopyrimidine-DNA glycosylase"/>
    <property type="match status" value="1"/>
</dbReference>
<dbReference type="PANTHER" id="PTHR22993:SF9">
    <property type="entry name" value="FORMAMIDOPYRIMIDINE-DNA GLYCOSYLASE"/>
    <property type="match status" value="1"/>
</dbReference>
<dbReference type="GO" id="GO:0140078">
    <property type="term" value="F:class I DNA-(apurinic or apyrimidinic site) endonuclease activity"/>
    <property type="evidence" value="ECO:0007669"/>
    <property type="project" value="UniProtKB-EC"/>
</dbReference>
<evidence type="ECO:0000256" key="14">
    <source>
        <dbReference type="ARBA" id="ARBA00023239"/>
    </source>
</evidence>
<evidence type="ECO:0000256" key="5">
    <source>
        <dbReference type="ARBA" id="ARBA00012720"/>
    </source>
</evidence>
<comment type="catalytic activity">
    <reaction evidence="18">
        <text>2'-deoxyribonucleotide-(2'-deoxyribose 5'-phosphate)-2'-deoxyribonucleotide-DNA = a 3'-end 2'-deoxyribonucleotide-(2,3-dehydro-2,3-deoxyribose 5'-phosphate)-DNA + a 5'-end 5'-phospho-2'-deoxyribonucleoside-DNA + H(+)</text>
        <dbReference type="Rhea" id="RHEA:66592"/>
        <dbReference type="Rhea" id="RHEA-COMP:13180"/>
        <dbReference type="Rhea" id="RHEA-COMP:16897"/>
        <dbReference type="Rhea" id="RHEA-COMP:17067"/>
        <dbReference type="ChEBI" id="CHEBI:15378"/>
        <dbReference type="ChEBI" id="CHEBI:136412"/>
        <dbReference type="ChEBI" id="CHEBI:157695"/>
        <dbReference type="ChEBI" id="CHEBI:167181"/>
        <dbReference type="EC" id="4.2.99.18"/>
    </reaction>
</comment>
<evidence type="ECO:0000256" key="1">
    <source>
        <dbReference type="ARBA" id="ARBA00001668"/>
    </source>
</evidence>
<keyword evidence="22" id="KW-0540">Nuclease</keyword>
<evidence type="ECO:0000256" key="13">
    <source>
        <dbReference type="ARBA" id="ARBA00023204"/>
    </source>
</evidence>
<evidence type="ECO:0000256" key="3">
    <source>
        <dbReference type="ARBA" id="ARBA00009409"/>
    </source>
</evidence>
<evidence type="ECO:0000256" key="11">
    <source>
        <dbReference type="ARBA" id="ARBA00022833"/>
    </source>
</evidence>
<proteinExistence type="inferred from homology"/>
<comment type="similarity">
    <text evidence="3">Belongs to the FPG family.</text>
</comment>
<evidence type="ECO:0000256" key="18">
    <source>
        <dbReference type="ARBA" id="ARBA00044632"/>
    </source>
</evidence>
<evidence type="ECO:0000256" key="2">
    <source>
        <dbReference type="ARBA" id="ARBA00001947"/>
    </source>
</evidence>
<dbReference type="GO" id="GO:0008270">
    <property type="term" value="F:zinc ion binding"/>
    <property type="evidence" value="ECO:0007669"/>
    <property type="project" value="UniProtKB-KW"/>
</dbReference>
<evidence type="ECO:0000259" key="21">
    <source>
        <dbReference type="PROSITE" id="PS51068"/>
    </source>
</evidence>
<dbReference type="EC" id="3.2.2.23" evidence="4"/>
<keyword evidence="13" id="KW-0234">DNA repair</keyword>
<keyword evidence="8" id="KW-0227">DNA damage</keyword>
<evidence type="ECO:0000256" key="16">
    <source>
        <dbReference type="ARBA" id="ARBA00023295"/>
    </source>
</evidence>
<evidence type="ECO:0000256" key="12">
    <source>
        <dbReference type="ARBA" id="ARBA00023125"/>
    </source>
</evidence>
<dbReference type="STRING" id="1314751.GCA_001591425_00146"/>
<dbReference type="Proteomes" id="UP000215224">
    <property type="component" value="Chromosome"/>
</dbReference>
<evidence type="ECO:0000259" key="20">
    <source>
        <dbReference type="PROSITE" id="PS51066"/>
    </source>
</evidence>
<keyword evidence="12" id="KW-0238">DNA-binding</keyword>
<organism evidence="22 23">
    <name type="scientific">Sutcliffiella cohnii</name>
    <dbReference type="NCBI Taxonomy" id="33932"/>
    <lineage>
        <taxon>Bacteria</taxon>
        <taxon>Bacillati</taxon>
        <taxon>Bacillota</taxon>
        <taxon>Bacilli</taxon>
        <taxon>Bacillales</taxon>
        <taxon>Bacillaceae</taxon>
        <taxon>Sutcliffiella</taxon>
    </lineage>
</organism>
<dbReference type="InterPro" id="IPR010663">
    <property type="entry name" value="Znf_FPG/IleRS"/>
</dbReference>
<keyword evidence="14" id="KW-0456">Lyase</keyword>
<keyword evidence="7" id="KW-0479">Metal-binding</keyword>
<feature type="domain" description="Formamidopyrimidine-DNA glycosylase catalytic" evidence="21">
    <location>
        <begin position="2"/>
        <end position="105"/>
    </location>
</feature>
<evidence type="ECO:0000256" key="4">
    <source>
        <dbReference type="ARBA" id="ARBA00012024"/>
    </source>
</evidence>
<dbReference type="EC" id="4.2.99.18" evidence="5"/>
<evidence type="ECO:0000256" key="19">
    <source>
        <dbReference type="PROSITE-ProRule" id="PRU00391"/>
    </source>
</evidence>
<dbReference type="Gene3D" id="1.10.8.50">
    <property type="match status" value="1"/>
</dbReference>
<dbReference type="GO" id="GO:0003690">
    <property type="term" value="F:double-stranded DNA binding"/>
    <property type="evidence" value="ECO:0007669"/>
    <property type="project" value="UniProtKB-ARBA"/>
</dbReference>
<feature type="domain" description="FPG-type" evidence="20">
    <location>
        <begin position="231"/>
        <end position="265"/>
    </location>
</feature>
<dbReference type="RefSeq" id="WP_066410908.1">
    <property type="nucleotide sequence ID" value="NZ_CP018866.1"/>
</dbReference>
<dbReference type="Pfam" id="PF06831">
    <property type="entry name" value="H2TH"/>
    <property type="match status" value="1"/>
</dbReference>
<dbReference type="AlphaFoldDB" id="A0A223KR86"/>
<dbReference type="GO" id="GO:0034039">
    <property type="term" value="F:8-oxo-7,8-dihydroguanine DNA N-glycosylase activity"/>
    <property type="evidence" value="ECO:0007669"/>
    <property type="project" value="TreeGrafter"/>
</dbReference>
<evidence type="ECO:0000256" key="15">
    <source>
        <dbReference type="ARBA" id="ARBA00023268"/>
    </source>
</evidence>
<comment type="catalytic activity">
    <reaction evidence="1">
        <text>Hydrolysis of DNA containing ring-opened 7-methylguanine residues, releasing 2,6-diamino-4-hydroxy-5-(N-methyl)formamidopyrimidine.</text>
        <dbReference type="EC" id="3.2.2.23"/>
    </reaction>
</comment>
<keyword evidence="15" id="KW-0511">Multifunctional enzyme</keyword>
<dbReference type="GO" id="GO:0003684">
    <property type="term" value="F:damaged DNA binding"/>
    <property type="evidence" value="ECO:0007669"/>
    <property type="project" value="InterPro"/>
</dbReference>
<keyword evidence="10" id="KW-0378">Hydrolase</keyword>
<keyword evidence="11" id="KW-0862">Zinc</keyword>
<accession>A0A223KR86</accession>
<dbReference type="PANTHER" id="PTHR22993">
    <property type="entry name" value="FORMAMIDOPYRIMIDINE-DNA GLYCOSYLASE"/>
    <property type="match status" value="1"/>
</dbReference>
<dbReference type="SMART" id="SM00898">
    <property type="entry name" value="Fapy_DNA_glyco"/>
    <property type="match status" value="1"/>
</dbReference>
<evidence type="ECO:0000256" key="7">
    <source>
        <dbReference type="ARBA" id="ARBA00022723"/>
    </source>
</evidence>
<dbReference type="InterPro" id="IPR012319">
    <property type="entry name" value="FPG_cat"/>
</dbReference>
<evidence type="ECO:0000256" key="6">
    <source>
        <dbReference type="ARBA" id="ARBA00016240"/>
    </source>
</evidence>
<dbReference type="SUPFAM" id="SSF46946">
    <property type="entry name" value="S13-like H2TH domain"/>
    <property type="match status" value="1"/>
</dbReference>
<keyword evidence="23" id="KW-1185">Reference proteome</keyword>
<dbReference type="SUPFAM" id="SSF81624">
    <property type="entry name" value="N-terminal domain of MutM-like DNA repair proteins"/>
    <property type="match status" value="1"/>
</dbReference>
<dbReference type="EMBL" id="CP018866">
    <property type="protein sequence ID" value="AST91833.1"/>
    <property type="molecule type" value="Genomic_DNA"/>
</dbReference>
<dbReference type="PROSITE" id="PS51066">
    <property type="entry name" value="ZF_FPG_2"/>
    <property type="match status" value="1"/>
</dbReference>
<dbReference type="InterPro" id="IPR010979">
    <property type="entry name" value="Ribosomal_uS13-like_H2TH"/>
</dbReference>
<evidence type="ECO:0000256" key="10">
    <source>
        <dbReference type="ARBA" id="ARBA00022801"/>
    </source>
</evidence>
<keyword evidence="16" id="KW-0326">Glycosidase</keyword>
<keyword evidence="9 19" id="KW-0863">Zinc-finger</keyword>
<dbReference type="InterPro" id="IPR000214">
    <property type="entry name" value="Znf_DNA_glyclase/AP_lyase"/>
</dbReference>
<evidence type="ECO:0000256" key="8">
    <source>
        <dbReference type="ARBA" id="ARBA00022763"/>
    </source>
</evidence>
<sequence length="268" mass="30965">MPEMPEMETYRRLLSTSVNNLPITDVVINREKSINVPVVTFRNELIGRKIINIRRRAKYLLFDLDSGDSLLLHLMLGGWMYIGGEDDTPDRTKQIIITFNSKQLQFIGLRLGFLHLLKKEALNKKLENLGPELNELSLEKWVSLLQKRRGKIKTTLINQEVVAGIGNLYSDEICYEAKVHPEQTSLTVEQLSNLYHAMVNVMKEAIHYGGYMDNPLYKEDNLVGSFYERRKVYDREGEKCKRCNSIIQKIKISSRKSYICPHCQIVSA</sequence>
<name>A0A223KR86_9BACI</name>
<reference evidence="22 23" key="1">
    <citation type="submission" date="2016-12" db="EMBL/GenBank/DDBJ databases">
        <title>The whole genome sequencing and assembly of Bacillus cohnii DSM 6307T strain.</title>
        <authorList>
            <person name="Lee Y.-J."/>
            <person name="Yi H."/>
            <person name="Bahn Y.-S."/>
            <person name="Kim J.F."/>
            <person name="Lee D.-W."/>
        </authorList>
    </citation>
    <scope>NUCLEOTIDE SEQUENCE [LARGE SCALE GENOMIC DNA]</scope>
    <source>
        <strain evidence="22 23">DSM 6307</strain>
    </source>
</reference>
<keyword evidence="22" id="KW-0255">Endonuclease</keyword>
<gene>
    <name evidence="22" type="ORF">BC6307_11360</name>
</gene>
<evidence type="ECO:0000256" key="9">
    <source>
        <dbReference type="ARBA" id="ARBA00022771"/>
    </source>
</evidence>
<dbReference type="SUPFAM" id="SSF57716">
    <property type="entry name" value="Glucocorticoid receptor-like (DNA-binding domain)"/>
    <property type="match status" value="1"/>
</dbReference>
<dbReference type="Gene3D" id="3.20.190.10">
    <property type="entry name" value="MutM-like, N-terminal"/>
    <property type="match status" value="1"/>
</dbReference>
<evidence type="ECO:0000313" key="22">
    <source>
        <dbReference type="EMBL" id="AST91833.1"/>
    </source>
</evidence>